<name>A0A5N5X5F5_9EURO</name>
<dbReference type="Gene3D" id="1.10.630.10">
    <property type="entry name" value="Cytochrome P450"/>
    <property type="match status" value="1"/>
</dbReference>
<keyword evidence="7 9" id="KW-0503">Monooxygenase</keyword>
<dbReference type="GO" id="GO:0019748">
    <property type="term" value="P:secondary metabolic process"/>
    <property type="evidence" value="ECO:0007669"/>
    <property type="project" value="UniProtKB-ARBA"/>
</dbReference>
<keyword evidence="10" id="KW-1133">Transmembrane helix</keyword>
<dbReference type="GO" id="GO:0004497">
    <property type="term" value="F:monooxygenase activity"/>
    <property type="evidence" value="ECO:0007669"/>
    <property type="project" value="UniProtKB-KW"/>
</dbReference>
<organism evidence="11 12">
    <name type="scientific">Aspergillus leporis</name>
    <dbReference type="NCBI Taxonomy" id="41062"/>
    <lineage>
        <taxon>Eukaryota</taxon>
        <taxon>Fungi</taxon>
        <taxon>Dikarya</taxon>
        <taxon>Ascomycota</taxon>
        <taxon>Pezizomycotina</taxon>
        <taxon>Eurotiomycetes</taxon>
        <taxon>Eurotiomycetidae</taxon>
        <taxon>Eurotiales</taxon>
        <taxon>Aspergillaceae</taxon>
        <taxon>Aspergillus</taxon>
        <taxon>Aspergillus subgen. Circumdati</taxon>
    </lineage>
</organism>
<evidence type="ECO:0000313" key="12">
    <source>
        <dbReference type="Proteomes" id="UP000326565"/>
    </source>
</evidence>
<keyword evidence="4 8" id="KW-0479">Metal-binding</keyword>
<dbReference type="GO" id="GO:0016705">
    <property type="term" value="F:oxidoreductase activity, acting on paired donors, with incorporation or reduction of molecular oxygen"/>
    <property type="evidence" value="ECO:0007669"/>
    <property type="project" value="InterPro"/>
</dbReference>
<keyword evidence="6 8" id="KW-0408">Iron</keyword>
<accession>A0A5N5X5F5</accession>
<protein>
    <submittedName>
        <fullName evidence="11">Cytochrome P450</fullName>
    </submittedName>
</protein>
<evidence type="ECO:0000256" key="7">
    <source>
        <dbReference type="ARBA" id="ARBA00023033"/>
    </source>
</evidence>
<keyword evidence="5 9" id="KW-0560">Oxidoreductase</keyword>
<dbReference type="CDD" id="cd11041">
    <property type="entry name" value="CYP503A1-like"/>
    <property type="match status" value="1"/>
</dbReference>
<evidence type="ECO:0000256" key="5">
    <source>
        <dbReference type="ARBA" id="ARBA00023002"/>
    </source>
</evidence>
<dbReference type="InterPro" id="IPR001128">
    <property type="entry name" value="Cyt_P450"/>
</dbReference>
<evidence type="ECO:0000256" key="10">
    <source>
        <dbReference type="SAM" id="Phobius"/>
    </source>
</evidence>
<evidence type="ECO:0000256" key="8">
    <source>
        <dbReference type="PIRSR" id="PIRSR602403-1"/>
    </source>
</evidence>
<dbReference type="PRINTS" id="PR00465">
    <property type="entry name" value="EP450IV"/>
</dbReference>
<dbReference type="SUPFAM" id="SSF48264">
    <property type="entry name" value="Cytochrome P450"/>
    <property type="match status" value="1"/>
</dbReference>
<dbReference type="InterPro" id="IPR017972">
    <property type="entry name" value="Cyt_P450_CS"/>
</dbReference>
<feature type="binding site" description="axial binding residue" evidence="8">
    <location>
        <position position="450"/>
    </location>
    <ligand>
        <name>heme</name>
        <dbReference type="ChEBI" id="CHEBI:30413"/>
    </ligand>
    <ligandPart>
        <name>Fe</name>
        <dbReference type="ChEBI" id="CHEBI:18248"/>
    </ligandPart>
</feature>
<comment type="similarity">
    <text evidence="2 9">Belongs to the cytochrome P450 family.</text>
</comment>
<feature type="transmembrane region" description="Helical" evidence="10">
    <location>
        <begin position="14"/>
        <end position="35"/>
    </location>
</feature>
<dbReference type="AlphaFoldDB" id="A0A5N5X5F5"/>
<dbReference type="GO" id="GO:0020037">
    <property type="term" value="F:heme binding"/>
    <property type="evidence" value="ECO:0007669"/>
    <property type="project" value="InterPro"/>
</dbReference>
<evidence type="ECO:0000256" key="2">
    <source>
        <dbReference type="ARBA" id="ARBA00010617"/>
    </source>
</evidence>
<evidence type="ECO:0000256" key="9">
    <source>
        <dbReference type="RuleBase" id="RU000461"/>
    </source>
</evidence>
<reference evidence="11 12" key="1">
    <citation type="submission" date="2019-04" db="EMBL/GenBank/DDBJ databases">
        <title>Friends and foes A comparative genomics study of 23 Aspergillus species from section Flavi.</title>
        <authorList>
            <consortium name="DOE Joint Genome Institute"/>
            <person name="Kjaerbolling I."/>
            <person name="Vesth T."/>
            <person name="Frisvad J.C."/>
            <person name="Nybo J.L."/>
            <person name="Theobald S."/>
            <person name="Kildgaard S."/>
            <person name="Isbrandt T."/>
            <person name="Kuo A."/>
            <person name="Sato A."/>
            <person name="Lyhne E.K."/>
            <person name="Kogle M.E."/>
            <person name="Wiebenga A."/>
            <person name="Kun R.S."/>
            <person name="Lubbers R.J."/>
            <person name="Makela M.R."/>
            <person name="Barry K."/>
            <person name="Chovatia M."/>
            <person name="Clum A."/>
            <person name="Daum C."/>
            <person name="Haridas S."/>
            <person name="He G."/>
            <person name="LaButti K."/>
            <person name="Lipzen A."/>
            <person name="Mondo S."/>
            <person name="Riley R."/>
            <person name="Salamov A."/>
            <person name="Simmons B.A."/>
            <person name="Magnuson J.K."/>
            <person name="Henrissat B."/>
            <person name="Mortensen U.H."/>
            <person name="Larsen T.O."/>
            <person name="Devries R.P."/>
            <person name="Grigoriev I.V."/>
            <person name="Machida M."/>
            <person name="Baker S.E."/>
            <person name="Andersen M.R."/>
        </authorList>
    </citation>
    <scope>NUCLEOTIDE SEQUENCE [LARGE SCALE GENOMIC DNA]</scope>
    <source>
        <strain evidence="11 12">CBS 151.66</strain>
    </source>
</reference>
<evidence type="ECO:0000256" key="4">
    <source>
        <dbReference type="ARBA" id="ARBA00022723"/>
    </source>
</evidence>
<dbReference type="InterPro" id="IPR002403">
    <property type="entry name" value="Cyt_P450_E_grp-IV"/>
</dbReference>
<dbReference type="Proteomes" id="UP000326565">
    <property type="component" value="Unassembled WGS sequence"/>
</dbReference>
<dbReference type="PROSITE" id="PS00086">
    <property type="entry name" value="CYTOCHROME_P450"/>
    <property type="match status" value="1"/>
</dbReference>
<sequence length="517" mass="58243">MGILTAVTDIDSEYLLSGGAITLVAVLLAVSWPTLADEFCYRQFPLVGKNPWEFFNGPARARWARSAEELIIHGCQQGYKVFQVMTGIAPMLILDPSLADSIKNHPDLSFVENVKQVFFSDHDGFQGFSVVSHDNVFIDVVKGKLTQSTNKLVGPLSRKAAEIVNEQFPPSEEWEPYYINCMGTPTIAMLAAYNFLGDRISRSKAWLNIAVNYTMDVHAAVQVLRFWPSFLRPLALRFHPAPAKARAHLRAARKIIFHELEKRKQDPEYHPSTGFEDSLDWFREAAAGREWDVAVIQVGLSLVSTHTTGQLFVNTMVDLAAYPEYMEPLREEIRAVLEEDGCLKQSSLAKLKLMDSVIKETQRLNPGETASMHRVATRDIKLPNGVVIPRRANLMVSSHWRKDPTIYSDPEVFDGYRFMKMRDQPGEETRHQLTTPTPEQMGFGYGEHACPGRFIAANLIKILLAHLLFKYDWKLPEGQKRPSSIPMGPDLLLDKSVVILIKSREPDIDLAKLAPVA</sequence>
<keyword evidence="10" id="KW-0472">Membrane</keyword>
<evidence type="ECO:0000256" key="1">
    <source>
        <dbReference type="ARBA" id="ARBA00001971"/>
    </source>
</evidence>
<comment type="cofactor">
    <cofactor evidence="1 8">
        <name>heme</name>
        <dbReference type="ChEBI" id="CHEBI:30413"/>
    </cofactor>
</comment>
<dbReference type="OrthoDB" id="1844152at2759"/>
<dbReference type="Pfam" id="PF00067">
    <property type="entry name" value="p450"/>
    <property type="match status" value="1"/>
</dbReference>
<evidence type="ECO:0000256" key="6">
    <source>
        <dbReference type="ARBA" id="ARBA00023004"/>
    </source>
</evidence>
<proteinExistence type="inferred from homology"/>
<dbReference type="PANTHER" id="PTHR46206:SF2">
    <property type="entry name" value="CYTOCHROME P450 MONOOXYGENASE AUSG-RELATED"/>
    <property type="match status" value="1"/>
</dbReference>
<evidence type="ECO:0000313" key="11">
    <source>
        <dbReference type="EMBL" id="KAB8075896.1"/>
    </source>
</evidence>
<dbReference type="PANTHER" id="PTHR46206">
    <property type="entry name" value="CYTOCHROME P450"/>
    <property type="match status" value="1"/>
</dbReference>
<keyword evidence="3 8" id="KW-0349">Heme</keyword>
<evidence type="ECO:0000256" key="3">
    <source>
        <dbReference type="ARBA" id="ARBA00022617"/>
    </source>
</evidence>
<dbReference type="InterPro" id="IPR036396">
    <property type="entry name" value="Cyt_P450_sf"/>
</dbReference>
<dbReference type="EMBL" id="ML732188">
    <property type="protein sequence ID" value="KAB8075896.1"/>
    <property type="molecule type" value="Genomic_DNA"/>
</dbReference>
<keyword evidence="12" id="KW-1185">Reference proteome</keyword>
<keyword evidence="10" id="KW-0812">Transmembrane</keyword>
<dbReference type="GO" id="GO:0005506">
    <property type="term" value="F:iron ion binding"/>
    <property type="evidence" value="ECO:0007669"/>
    <property type="project" value="InterPro"/>
</dbReference>
<gene>
    <name evidence="11" type="ORF">BDV29DRAFT_189894</name>
</gene>